<accession>A0A0D0AH30</accession>
<evidence type="ECO:0000313" key="1">
    <source>
        <dbReference type="EMBL" id="KIK33532.1"/>
    </source>
</evidence>
<keyword evidence="2" id="KW-1185">Reference proteome</keyword>
<name>A0A0D0AH30_9AGAM</name>
<reference evidence="2" key="2">
    <citation type="submission" date="2015-01" db="EMBL/GenBank/DDBJ databases">
        <title>Evolutionary Origins and Diversification of the Mycorrhizal Mutualists.</title>
        <authorList>
            <consortium name="DOE Joint Genome Institute"/>
            <consortium name="Mycorrhizal Genomics Consortium"/>
            <person name="Kohler A."/>
            <person name="Kuo A."/>
            <person name="Nagy L.G."/>
            <person name="Floudas D."/>
            <person name="Copeland A."/>
            <person name="Barry K.W."/>
            <person name="Cichocki N."/>
            <person name="Veneault-Fourrey C."/>
            <person name="LaButti K."/>
            <person name="Lindquist E.A."/>
            <person name="Lipzen A."/>
            <person name="Lundell T."/>
            <person name="Morin E."/>
            <person name="Murat C."/>
            <person name="Riley R."/>
            <person name="Ohm R."/>
            <person name="Sun H."/>
            <person name="Tunlid A."/>
            <person name="Henrissat B."/>
            <person name="Grigoriev I.V."/>
            <person name="Hibbett D.S."/>
            <person name="Martin F."/>
        </authorList>
    </citation>
    <scope>NUCLEOTIDE SEQUENCE [LARGE SCALE GENOMIC DNA]</scope>
    <source>
        <strain evidence="2">UH-Slu-Lm8-n1</strain>
    </source>
</reference>
<sequence length="49" mass="5161">VAAMNSDSAVDNITNSCFLDPHSTAPPSTRNANPVIACLWSWLAPSAFV</sequence>
<feature type="non-terminal residue" evidence="1">
    <location>
        <position position="1"/>
    </location>
</feature>
<dbReference type="Proteomes" id="UP000054485">
    <property type="component" value="Unassembled WGS sequence"/>
</dbReference>
<evidence type="ECO:0000313" key="2">
    <source>
        <dbReference type="Proteomes" id="UP000054485"/>
    </source>
</evidence>
<dbReference type="InParanoid" id="A0A0D0AH30"/>
<dbReference type="EMBL" id="KN835923">
    <property type="protein sequence ID" value="KIK33532.1"/>
    <property type="molecule type" value="Genomic_DNA"/>
</dbReference>
<proteinExistence type="predicted"/>
<organism evidence="1 2">
    <name type="scientific">Suillus luteus UH-Slu-Lm8-n1</name>
    <dbReference type="NCBI Taxonomy" id="930992"/>
    <lineage>
        <taxon>Eukaryota</taxon>
        <taxon>Fungi</taxon>
        <taxon>Dikarya</taxon>
        <taxon>Basidiomycota</taxon>
        <taxon>Agaricomycotina</taxon>
        <taxon>Agaricomycetes</taxon>
        <taxon>Agaricomycetidae</taxon>
        <taxon>Boletales</taxon>
        <taxon>Suillineae</taxon>
        <taxon>Suillaceae</taxon>
        <taxon>Suillus</taxon>
    </lineage>
</organism>
<dbReference type="HOGENOM" id="CLU_211262_0_0_1"/>
<dbReference type="AlphaFoldDB" id="A0A0D0AH30"/>
<gene>
    <name evidence="1" type="ORF">CY34DRAFT_99429</name>
</gene>
<protein>
    <submittedName>
        <fullName evidence="1">Uncharacterized protein</fullName>
    </submittedName>
</protein>
<reference evidence="1 2" key="1">
    <citation type="submission" date="2014-04" db="EMBL/GenBank/DDBJ databases">
        <authorList>
            <consortium name="DOE Joint Genome Institute"/>
            <person name="Kuo A."/>
            <person name="Ruytinx J."/>
            <person name="Rineau F."/>
            <person name="Colpaert J."/>
            <person name="Kohler A."/>
            <person name="Nagy L.G."/>
            <person name="Floudas D."/>
            <person name="Copeland A."/>
            <person name="Barry K.W."/>
            <person name="Cichocki N."/>
            <person name="Veneault-Fourrey C."/>
            <person name="LaButti K."/>
            <person name="Lindquist E.A."/>
            <person name="Lipzen A."/>
            <person name="Lundell T."/>
            <person name="Morin E."/>
            <person name="Murat C."/>
            <person name="Sun H."/>
            <person name="Tunlid A."/>
            <person name="Henrissat B."/>
            <person name="Grigoriev I.V."/>
            <person name="Hibbett D.S."/>
            <person name="Martin F."/>
            <person name="Nordberg H.P."/>
            <person name="Cantor M.N."/>
            <person name="Hua S.X."/>
        </authorList>
    </citation>
    <scope>NUCLEOTIDE SEQUENCE [LARGE SCALE GENOMIC DNA]</scope>
    <source>
        <strain evidence="1 2">UH-Slu-Lm8-n1</strain>
    </source>
</reference>